<feature type="non-terminal residue" evidence="2">
    <location>
        <position position="1"/>
    </location>
</feature>
<accession>A0ABN7X367</accession>
<feature type="non-terminal residue" evidence="2">
    <location>
        <position position="61"/>
    </location>
</feature>
<proteinExistence type="predicted"/>
<feature type="compositionally biased region" description="Polar residues" evidence="1">
    <location>
        <begin position="43"/>
        <end position="61"/>
    </location>
</feature>
<comment type="caution">
    <text evidence="2">The sequence shown here is derived from an EMBL/GenBank/DDBJ whole genome shotgun (WGS) entry which is preliminary data.</text>
</comment>
<name>A0ABN7X367_GIGMA</name>
<organism evidence="2 3">
    <name type="scientific">Gigaspora margarita</name>
    <dbReference type="NCBI Taxonomy" id="4874"/>
    <lineage>
        <taxon>Eukaryota</taxon>
        <taxon>Fungi</taxon>
        <taxon>Fungi incertae sedis</taxon>
        <taxon>Mucoromycota</taxon>
        <taxon>Glomeromycotina</taxon>
        <taxon>Glomeromycetes</taxon>
        <taxon>Diversisporales</taxon>
        <taxon>Gigasporaceae</taxon>
        <taxon>Gigaspora</taxon>
    </lineage>
</organism>
<gene>
    <name evidence="2" type="ORF">GMARGA_LOCUS37684</name>
</gene>
<evidence type="ECO:0000313" key="3">
    <source>
        <dbReference type="Proteomes" id="UP000789901"/>
    </source>
</evidence>
<evidence type="ECO:0000313" key="2">
    <source>
        <dbReference type="EMBL" id="CAG8845523.1"/>
    </source>
</evidence>
<reference evidence="2 3" key="1">
    <citation type="submission" date="2021-06" db="EMBL/GenBank/DDBJ databases">
        <authorList>
            <person name="Kallberg Y."/>
            <person name="Tangrot J."/>
            <person name="Rosling A."/>
        </authorList>
    </citation>
    <scope>NUCLEOTIDE SEQUENCE [LARGE SCALE GENOMIC DNA]</scope>
    <source>
        <strain evidence="2 3">120-4 pot B 10/14</strain>
    </source>
</reference>
<protein>
    <submittedName>
        <fullName evidence="2">26529_t:CDS:1</fullName>
    </submittedName>
</protein>
<dbReference type="Proteomes" id="UP000789901">
    <property type="component" value="Unassembled WGS sequence"/>
</dbReference>
<sequence>LTSFLFTYLRMPSLHKFQSQMAKERRAANASRIRMFRRKNLQQKDSNTTTKLAQFSRNSRI</sequence>
<feature type="region of interest" description="Disordered" evidence="1">
    <location>
        <begin position="41"/>
        <end position="61"/>
    </location>
</feature>
<evidence type="ECO:0000256" key="1">
    <source>
        <dbReference type="SAM" id="MobiDB-lite"/>
    </source>
</evidence>
<dbReference type="EMBL" id="CAJVQB010079864">
    <property type="protein sequence ID" value="CAG8845523.1"/>
    <property type="molecule type" value="Genomic_DNA"/>
</dbReference>
<keyword evidence="3" id="KW-1185">Reference proteome</keyword>